<dbReference type="Proteomes" id="UP000008076">
    <property type="component" value="Unassembled WGS sequence"/>
</dbReference>
<name>B0EPG5_ENTDS</name>
<dbReference type="eggNOG" id="ENOG502RHPH">
    <property type="taxonomic scope" value="Eukaryota"/>
</dbReference>
<dbReference type="GeneID" id="5885175"/>
<proteinExistence type="predicted"/>
<dbReference type="AlphaFoldDB" id="B0EPG5"/>
<feature type="coiled-coil region" evidence="1">
    <location>
        <begin position="14"/>
        <end position="58"/>
    </location>
</feature>
<evidence type="ECO:0000256" key="1">
    <source>
        <dbReference type="SAM" id="Coils"/>
    </source>
</evidence>
<accession>B0EPG5</accession>
<dbReference type="RefSeq" id="XP_001740024.1">
    <property type="nucleotide sequence ID" value="XM_001739972.1"/>
</dbReference>
<keyword evidence="1" id="KW-0175">Coiled coil</keyword>
<gene>
    <name evidence="2" type="ORF">EDI_197990</name>
</gene>
<dbReference type="KEGG" id="edi:EDI_197990"/>
<dbReference type="VEuPathDB" id="AmoebaDB:EDI_197990"/>
<evidence type="ECO:0000313" key="2">
    <source>
        <dbReference type="EMBL" id="EDR23573.1"/>
    </source>
</evidence>
<dbReference type="EMBL" id="DS550270">
    <property type="protein sequence ID" value="EDR23573.1"/>
    <property type="molecule type" value="Genomic_DNA"/>
</dbReference>
<keyword evidence="3" id="KW-1185">Reference proteome</keyword>
<sequence>MTDKQMELYYHTLQEESQNRIEFIQKEYNRIKNELNLKDQEIQILKEENEKLKEESEKCHKPKVCDLKLTEEELKYFKECIIKVGLSYDDIKDLEIPSACNSEKLKILLEMINDINKN</sequence>
<organism evidence="3">
    <name type="scientific">Entamoeba dispar (strain ATCC PRA-260 / SAW760)</name>
    <dbReference type="NCBI Taxonomy" id="370354"/>
    <lineage>
        <taxon>Eukaryota</taxon>
        <taxon>Amoebozoa</taxon>
        <taxon>Evosea</taxon>
        <taxon>Archamoebae</taxon>
        <taxon>Mastigamoebida</taxon>
        <taxon>Entamoebidae</taxon>
        <taxon>Entamoeba</taxon>
    </lineage>
</organism>
<dbReference type="OMA" id="EIPSACN"/>
<protein>
    <submittedName>
        <fullName evidence="2">Uncharacterized protein</fullName>
    </submittedName>
</protein>
<evidence type="ECO:0000313" key="3">
    <source>
        <dbReference type="Proteomes" id="UP000008076"/>
    </source>
</evidence>
<dbReference type="OrthoDB" id="27197at2759"/>
<reference evidence="3" key="1">
    <citation type="submission" date="2007-12" db="EMBL/GenBank/DDBJ databases">
        <title>Annotation of Entamoeba dispar SAW760.</title>
        <authorList>
            <person name="Lorenzi H."/>
            <person name="Inman J."/>
            <person name="Schobel S."/>
            <person name="Amedeo P."/>
            <person name="Caler E."/>
        </authorList>
    </citation>
    <scope>NUCLEOTIDE SEQUENCE [LARGE SCALE GENOMIC DNA]</scope>
    <source>
        <strain evidence="3">ATCC PRA-260 / SAW760</strain>
    </source>
</reference>